<comment type="similarity">
    <text evidence="1 10">Belongs to the RNA polymerase subunit omega family.</text>
</comment>
<keyword evidence="6 10" id="KW-0548">Nucleotidyltransferase</keyword>
<proteinExistence type="inferred from homology"/>
<dbReference type="EMBL" id="QPJD01000003">
    <property type="protein sequence ID" value="RCW50025.1"/>
    <property type="molecule type" value="Genomic_DNA"/>
</dbReference>
<comment type="function">
    <text evidence="10">Promotes RNA polymerase assembly. Latches the N- and C-terminal regions of the beta' subunit thereby facilitating its interaction with the beta and alpha subunits.</text>
</comment>
<dbReference type="GO" id="GO:0003677">
    <property type="term" value="F:DNA binding"/>
    <property type="evidence" value="ECO:0007669"/>
    <property type="project" value="UniProtKB-UniRule"/>
</dbReference>
<dbReference type="PANTHER" id="PTHR34476">
    <property type="entry name" value="DNA-DIRECTED RNA POLYMERASE SUBUNIT OMEGA"/>
    <property type="match status" value="1"/>
</dbReference>
<dbReference type="NCBIfam" id="TIGR00690">
    <property type="entry name" value="rpoZ"/>
    <property type="match status" value="1"/>
</dbReference>
<keyword evidence="5 10" id="KW-0808">Transferase</keyword>
<organism evidence="11 12">
    <name type="scientific">Paenibacillus prosopidis</name>
    <dbReference type="NCBI Taxonomy" id="630520"/>
    <lineage>
        <taxon>Bacteria</taxon>
        <taxon>Bacillati</taxon>
        <taxon>Bacillota</taxon>
        <taxon>Bacilli</taxon>
        <taxon>Bacillales</taxon>
        <taxon>Paenibacillaceae</taxon>
        <taxon>Paenibacillus</taxon>
    </lineage>
</organism>
<reference evidence="11 12" key="1">
    <citation type="submission" date="2018-07" db="EMBL/GenBank/DDBJ databases">
        <title>Genomic Encyclopedia of Type Strains, Phase III (KMG-III): the genomes of soil and plant-associated and newly described type strains.</title>
        <authorList>
            <person name="Whitman W."/>
        </authorList>
    </citation>
    <scope>NUCLEOTIDE SEQUENCE [LARGE SCALE GENOMIC DNA]</scope>
    <source>
        <strain evidence="11 12">CECT 7506</strain>
    </source>
</reference>
<evidence type="ECO:0000256" key="8">
    <source>
        <dbReference type="ARBA" id="ARBA00029924"/>
    </source>
</evidence>
<protein>
    <recommendedName>
        <fullName evidence="3 10">DNA-directed RNA polymerase subunit omega</fullName>
        <shortName evidence="10">RNAP omega subunit</shortName>
        <ecNumber evidence="2 10">2.7.7.6</ecNumber>
    </recommendedName>
    <alternativeName>
        <fullName evidence="10">RNA polymerase omega subunit</fullName>
    </alternativeName>
    <alternativeName>
        <fullName evidence="8 10">Transcriptase subunit omega</fullName>
    </alternativeName>
</protein>
<evidence type="ECO:0000256" key="4">
    <source>
        <dbReference type="ARBA" id="ARBA00022478"/>
    </source>
</evidence>
<dbReference type="PANTHER" id="PTHR34476:SF1">
    <property type="entry name" value="DNA-DIRECTED RNA POLYMERASE SUBUNIT OMEGA"/>
    <property type="match status" value="1"/>
</dbReference>
<evidence type="ECO:0000256" key="7">
    <source>
        <dbReference type="ARBA" id="ARBA00023163"/>
    </source>
</evidence>
<dbReference type="HAMAP" id="MF_00366">
    <property type="entry name" value="RNApol_bact_RpoZ"/>
    <property type="match status" value="1"/>
</dbReference>
<name>A0A368W674_9BACL</name>
<evidence type="ECO:0000313" key="12">
    <source>
        <dbReference type="Proteomes" id="UP000252415"/>
    </source>
</evidence>
<evidence type="ECO:0000313" key="11">
    <source>
        <dbReference type="EMBL" id="RCW50025.1"/>
    </source>
</evidence>
<keyword evidence="12" id="KW-1185">Reference proteome</keyword>
<dbReference type="GO" id="GO:0006351">
    <property type="term" value="P:DNA-templated transcription"/>
    <property type="evidence" value="ECO:0007669"/>
    <property type="project" value="UniProtKB-UniRule"/>
</dbReference>
<dbReference type="SUPFAM" id="SSF63562">
    <property type="entry name" value="RPB6/omega subunit-like"/>
    <property type="match status" value="1"/>
</dbReference>
<dbReference type="GO" id="GO:0003899">
    <property type="term" value="F:DNA-directed RNA polymerase activity"/>
    <property type="evidence" value="ECO:0007669"/>
    <property type="project" value="UniProtKB-UniRule"/>
</dbReference>
<dbReference type="Proteomes" id="UP000252415">
    <property type="component" value="Unassembled WGS sequence"/>
</dbReference>
<dbReference type="EC" id="2.7.7.6" evidence="2 10"/>
<dbReference type="SMART" id="SM01409">
    <property type="entry name" value="RNA_pol_Rpb6"/>
    <property type="match status" value="1"/>
</dbReference>
<evidence type="ECO:0000256" key="5">
    <source>
        <dbReference type="ARBA" id="ARBA00022679"/>
    </source>
</evidence>
<dbReference type="RefSeq" id="WP_114378897.1">
    <property type="nucleotide sequence ID" value="NZ_QPJD01000003.1"/>
</dbReference>
<keyword evidence="7 10" id="KW-0804">Transcription</keyword>
<evidence type="ECO:0000256" key="9">
    <source>
        <dbReference type="ARBA" id="ARBA00048552"/>
    </source>
</evidence>
<evidence type="ECO:0000256" key="2">
    <source>
        <dbReference type="ARBA" id="ARBA00012418"/>
    </source>
</evidence>
<keyword evidence="4 10" id="KW-0240">DNA-directed RNA polymerase</keyword>
<comment type="catalytic activity">
    <reaction evidence="9 10">
        <text>RNA(n) + a ribonucleoside 5'-triphosphate = RNA(n+1) + diphosphate</text>
        <dbReference type="Rhea" id="RHEA:21248"/>
        <dbReference type="Rhea" id="RHEA-COMP:14527"/>
        <dbReference type="Rhea" id="RHEA-COMP:17342"/>
        <dbReference type="ChEBI" id="CHEBI:33019"/>
        <dbReference type="ChEBI" id="CHEBI:61557"/>
        <dbReference type="ChEBI" id="CHEBI:140395"/>
        <dbReference type="EC" id="2.7.7.6"/>
    </reaction>
</comment>
<accession>A0A368W674</accession>
<evidence type="ECO:0000256" key="1">
    <source>
        <dbReference type="ARBA" id="ARBA00006711"/>
    </source>
</evidence>
<dbReference type="AlphaFoldDB" id="A0A368W674"/>
<dbReference type="InterPro" id="IPR006110">
    <property type="entry name" value="Pol_omega/Rpo6/RPB6"/>
</dbReference>
<dbReference type="InterPro" id="IPR036161">
    <property type="entry name" value="RPB6/omega-like_sf"/>
</dbReference>
<evidence type="ECO:0000256" key="3">
    <source>
        <dbReference type="ARBA" id="ARBA00013725"/>
    </source>
</evidence>
<dbReference type="GO" id="GO:0000428">
    <property type="term" value="C:DNA-directed RNA polymerase complex"/>
    <property type="evidence" value="ECO:0007669"/>
    <property type="project" value="UniProtKB-KW"/>
</dbReference>
<comment type="subunit">
    <text evidence="10">The RNAP catalytic core consists of 2 alpha, 1 beta, 1 beta' and 1 omega subunit. When a sigma factor is associated with the core the holoenzyme is formed, which can initiate transcription.</text>
</comment>
<dbReference type="Gene3D" id="3.90.940.10">
    <property type="match status" value="1"/>
</dbReference>
<dbReference type="Pfam" id="PF01192">
    <property type="entry name" value="RNA_pol_Rpb6"/>
    <property type="match status" value="1"/>
</dbReference>
<dbReference type="OrthoDB" id="9815459at2"/>
<sequence>MLYPSIDEMVKKVDSKYTLVVAASRRARMLRNGDKSELRNPRSRKFVGVALEEIYGDIIQVENLATKED</sequence>
<evidence type="ECO:0000256" key="10">
    <source>
        <dbReference type="HAMAP-Rule" id="MF_00366"/>
    </source>
</evidence>
<evidence type="ECO:0000256" key="6">
    <source>
        <dbReference type="ARBA" id="ARBA00022695"/>
    </source>
</evidence>
<dbReference type="InterPro" id="IPR003716">
    <property type="entry name" value="DNA-dir_RNA_pol_omega"/>
</dbReference>
<comment type="caution">
    <text evidence="11">The sequence shown here is derived from an EMBL/GenBank/DDBJ whole genome shotgun (WGS) entry which is preliminary data.</text>
</comment>
<gene>
    <name evidence="10" type="primary">rpoZ</name>
    <name evidence="11" type="ORF">DFP97_10341</name>
</gene>